<dbReference type="EMBL" id="JAXBLV010000056">
    <property type="protein sequence ID" value="MDY3558762.1"/>
    <property type="molecule type" value="Genomic_DNA"/>
</dbReference>
<accession>A0ABU5EVT6</accession>
<sequence>MSTEQRLLAYGYLDGTLTAEREAELNAWIKASPENAAAFADVVRFHDHLRGVIGAGAVGRERPGGVGSPTPAGGSPLVRWRWRRRIGLAGGFAALVTVALVALWSGTPPQASAATELDRLIEQADEGRDRSYRIRALDAVPEQPDERRPPIDGATLHVRRPDQYVLVRKFPDGRPFVTGSDGEKSWSVPPVGAGAVRVSGDPLRFRGPVPGHQHGIPFADLRSDLVRLRAAYAVTPLGPDAAGKRGLLAVKKSAEYRGPNRVELWYHPATGVVHRMVFAGMPKARGGPDSVAVELLEQRDLGGDFFKHPAHHAADRRVVEED</sequence>
<feature type="transmembrane region" description="Helical" evidence="1">
    <location>
        <begin position="86"/>
        <end position="106"/>
    </location>
</feature>
<organism evidence="2 3">
    <name type="scientific">Gemmata algarum</name>
    <dbReference type="NCBI Taxonomy" id="2975278"/>
    <lineage>
        <taxon>Bacteria</taxon>
        <taxon>Pseudomonadati</taxon>
        <taxon>Planctomycetota</taxon>
        <taxon>Planctomycetia</taxon>
        <taxon>Gemmatales</taxon>
        <taxon>Gemmataceae</taxon>
        <taxon>Gemmata</taxon>
    </lineage>
</organism>
<protein>
    <recommendedName>
        <fullName evidence="4">DUF4880 domain-containing protein</fullName>
    </recommendedName>
</protein>
<name>A0ABU5EVT6_9BACT</name>
<dbReference type="Proteomes" id="UP001272242">
    <property type="component" value="Unassembled WGS sequence"/>
</dbReference>
<keyword evidence="1" id="KW-0812">Transmembrane</keyword>
<evidence type="ECO:0008006" key="4">
    <source>
        <dbReference type="Google" id="ProtNLM"/>
    </source>
</evidence>
<keyword evidence="1" id="KW-1133">Transmembrane helix</keyword>
<evidence type="ECO:0000256" key="1">
    <source>
        <dbReference type="SAM" id="Phobius"/>
    </source>
</evidence>
<keyword evidence="3" id="KW-1185">Reference proteome</keyword>
<evidence type="ECO:0000313" key="3">
    <source>
        <dbReference type="Proteomes" id="UP001272242"/>
    </source>
</evidence>
<evidence type="ECO:0000313" key="2">
    <source>
        <dbReference type="EMBL" id="MDY3558762.1"/>
    </source>
</evidence>
<keyword evidence="1" id="KW-0472">Membrane</keyword>
<reference evidence="3" key="1">
    <citation type="journal article" date="2023" name="Mar. Drugs">
        <title>Gemmata algarum, a Novel Planctomycete Isolated from an Algal Mat, Displays Antimicrobial Activity.</title>
        <authorList>
            <person name="Kumar G."/>
            <person name="Kallscheuer N."/>
            <person name="Kashif M."/>
            <person name="Ahamad S."/>
            <person name="Jagadeeshwari U."/>
            <person name="Pannikurungottu S."/>
            <person name="Haufschild T."/>
            <person name="Kabuu M."/>
            <person name="Sasikala C."/>
            <person name="Jogler C."/>
            <person name="Ramana C."/>
        </authorList>
    </citation>
    <scope>NUCLEOTIDE SEQUENCE [LARGE SCALE GENOMIC DNA]</scope>
    <source>
        <strain evidence="3">JC673</strain>
    </source>
</reference>
<comment type="caution">
    <text evidence="2">The sequence shown here is derived from an EMBL/GenBank/DDBJ whole genome shotgun (WGS) entry which is preliminary data.</text>
</comment>
<proteinExistence type="predicted"/>
<gene>
    <name evidence="2" type="ORF">R5W23_005919</name>
</gene>
<dbReference type="RefSeq" id="WP_320685642.1">
    <property type="nucleotide sequence ID" value="NZ_JAXBLV010000056.1"/>
</dbReference>